<evidence type="ECO:0000313" key="2">
    <source>
        <dbReference type="EMBL" id="MQM21536.1"/>
    </source>
</evidence>
<comment type="caution">
    <text evidence="2">The sequence shown here is derived from an EMBL/GenBank/DDBJ whole genome shotgun (WGS) entry which is preliminary data.</text>
</comment>
<dbReference type="AlphaFoldDB" id="A0A843XQG8"/>
<accession>A0A843XQG8</accession>
<proteinExistence type="predicted"/>
<dbReference type="Proteomes" id="UP000652761">
    <property type="component" value="Unassembled WGS sequence"/>
</dbReference>
<feature type="compositionally biased region" description="Basic residues" evidence="1">
    <location>
        <begin position="58"/>
        <end position="69"/>
    </location>
</feature>
<sequence length="69" mass="7695">MTPVSNPDNKTQELPLSLAVTDKSLSHCRLSLNRTTTLPESEGVQEDDKTSTVPLHRDKPRAHSRAWLS</sequence>
<dbReference type="EMBL" id="NMUH01011177">
    <property type="protein sequence ID" value="MQM21536.1"/>
    <property type="molecule type" value="Genomic_DNA"/>
</dbReference>
<evidence type="ECO:0000256" key="1">
    <source>
        <dbReference type="SAM" id="MobiDB-lite"/>
    </source>
</evidence>
<evidence type="ECO:0000313" key="3">
    <source>
        <dbReference type="Proteomes" id="UP000652761"/>
    </source>
</evidence>
<organism evidence="2 3">
    <name type="scientific">Colocasia esculenta</name>
    <name type="common">Wild taro</name>
    <name type="synonym">Arum esculentum</name>
    <dbReference type="NCBI Taxonomy" id="4460"/>
    <lineage>
        <taxon>Eukaryota</taxon>
        <taxon>Viridiplantae</taxon>
        <taxon>Streptophyta</taxon>
        <taxon>Embryophyta</taxon>
        <taxon>Tracheophyta</taxon>
        <taxon>Spermatophyta</taxon>
        <taxon>Magnoliopsida</taxon>
        <taxon>Liliopsida</taxon>
        <taxon>Araceae</taxon>
        <taxon>Aroideae</taxon>
        <taxon>Colocasieae</taxon>
        <taxon>Colocasia</taxon>
    </lineage>
</organism>
<reference evidence="2" key="1">
    <citation type="submission" date="2017-07" db="EMBL/GenBank/DDBJ databases">
        <title>Taro Niue Genome Assembly and Annotation.</title>
        <authorList>
            <person name="Atibalentja N."/>
            <person name="Keating K."/>
            <person name="Fields C.J."/>
        </authorList>
    </citation>
    <scope>NUCLEOTIDE SEQUENCE</scope>
    <source>
        <strain evidence="2">Niue_2</strain>
        <tissue evidence="2">Leaf</tissue>
    </source>
</reference>
<feature type="region of interest" description="Disordered" evidence="1">
    <location>
        <begin position="33"/>
        <end position="69"/>
    </location>
</feature>
<gene>
    <name evidence="2" type="ORF">Taro_054580</name>
</gene>
<protein>
    <submittedName>
        <fullName evidence="2">Uncharacterized protein</fullName>
    </submittedName>
</protein>
<keyword evidence="3" id="KW-1185">Reference proteome</keyword>
<name>A0A843XQG8_COLES</name>